<evidence type="ECO:0000256" key="3">
    <source>
        <dbReference type="ARBA" id="ARBA00022692"/>
    </source>
</evidence>
<evidence type="ECO:0000256" key="1">
    <source>
        <dbReference type="ARBA" id="ARBA00004167"/>
    </source>
</evidence>
<comment type="pathway">
    <text evidence="2">Mycotoxin biosynthesis.</text>
</comment>
<dbReference type="GO" id="GO:0043386">
    <property type="term" value="P:mycotoxin biosynthetic process"/>
    <property type="evidence" value="ECO:0007669"/>
    <property type="project" value="InterPro"/>
</dbReference>
<reference evidence="11" key="2">
    <citation type="submission" date="2023-06" db="EMBL/GenBank/DDBJ databases">
        <authorList>
            <consortium name="Lawrence Berkeley National Laboratory"/>
            <person name="Haridas S."/>
            <person name="Hensen N."/>
            <person name="Bonometti L."/>
            <person name="Westerberg I."/>
            <person name="Brannstrom I.O."/>
            <person name="Guillou S."/>
            <person name="Cros-Aarteil S."/>
            <person name="Calhoun S."/>
            <person name="Kuo A."/>
            <person name="Mondo S."/>
            <person name="Pangilinan J."/>
            <person name="Riley R."/>
            <person name="Labutti K."/>
            <person name="Andreopoulos B."/>
            <person name="Lipzen A."/>
            <person name="Chen C."/>
            <person name="Yanf M."/>
            <person name="Daum C."/>
            <person name="Ng V."/>
            <person name="Clum A."/>
            <person name="Steindorff A."/>
            <person name="Ohm R."/>
            <person name="Martin F."/>
            <person name="Silar P."/>
            <person name="Natvig D."/>
            <person name="Lalanne C."/>
            <person name="Gautier V."/>
            <person name="Ament-Velasquez S.L."/>
            <person name="Kruys A."/>
            <person name="Hutchinson M.I."/>
            <person name="Powell A.J."/>
            <person name="Barry K."/>
            <person name="Miller A.N."/>
            <person name="Grigoriev I.V."/>
            <person name="Debuchy R."/>
            <person name="Gladieux P."/>
            <person name="Thoren M.H."/>
            <person name="Johannesson H."/>
        </authorList>
    </citation>
    <scope>NUCLEOTIDE SEQUENCE</scope>
    <source>
        <strain evidence="11">SMH4131-1</strain>
    </source>
</reference>
<evidence type="ECO:0000256" key="10">
    <source>
        <dbReference type="SAM" id="Phobius"/>
    </source>
</evidence>
<dbReference type="Pfam" id="PF11807">
    <property type="entry name" value="UstYa"/>
    <property type="match status" value="1"/>
</dbReference>
<dbReference type="InterPro" id="IPR021765">
    <property type="entry name" value="UstYa-like"/>
</dbReference>
<evidence type="ECO:0000256" key="5">
    <source>
        <dbReference type="ARBA" id="ARBA00023026"/>
    </source>
</evidence>
<evidence type="ECO:0000256" key="6">
    <source>
        <dbReference type="ARBA" id="ARBA00023136"/>
    </source>
</evidence>
<dbReference type="AlphaFoldDB" id="A0AAE0I368"/>
<keyword evidence="7" id="KW-0325">Glycoprotein</keyword>
<name>A0AAE0I368_9PEZI</name>
<proteinExistence type="inferred from homology"/>
<gene>
    <name evidence="11" type="ORF">B0T19DRAFT_435447</name>
</gene>
<keyword evidence="12" id="KW-1185">Reference proteome</keyword>
<evidence type="ECO:0000256" key="4">
    <source>
        <dbReference type="ARBA" id="ARBA00022989"/>
    </source>
</evidence>
<evidence type="ECO:0000313" key="12">
    <source>
        <dbReference type="Proteomes" id="UP001286456"/>
    </source>
</evidence>
<keyword evidence="3 10" id="KW-0812">Transmembrane</keyword>
<organism evidence="11 12">
    <name type="scientific">Cercophora scortea</name>
    <dbReference type="NCBI Taxonomy" id="314031"/>
    <lineage>
        <taxon>Eukaryota</taxon>
        <taxon>Fungi</taxon>
        <taxon>Dikarya</taxon>
        <taxon>Ascomycota</taxon>
        <taxon>Pezizomycotina</taxon>
        <taxon>Sordariomycetes</taxon>
        <taxon>Sordariomycetidae</taxon>
        <taxon>Sordariales</taxon>
        <taxon>Lasiosphaeriaceae</taxon>
        <taxon>Cercophora</taxon>
    </lineage>
</organism>
<dbReference type="GO" id="GO:0016020">
    <property type="term" value="C:membrane"/>
    <property type="evidence" value="ECO:0007669"/>
    <property type="project" value="UniProtKB-SubCell"/>
</dbReference>
<feature type="transmembrane region" description="Helical" evidence="10">
    <location>
        <begin position="50"/>
        <end position="69"/>
    </location>
</feature>
<evidence type="ECO:0000256" key="7">
    <source>
        <dbReference type="ARBA" id="ARBA00023180"/>
    </source>
</evidence>
<keyword evidence="5" id="KW-0843">Virulence</keyword>
<dbReference type="EMBL" id="JAUEPO010000007">
    <property type="protein sequence ID" value="KAK3317707.1"/>
    <property type="molecule type" value="Genomic_DNA"/>
</dbReference>
<evidence type="ECO:0008006" key="13">
    <source>
        <dbReference type="Google" id="ProtNLM"/>
    </source>
</evidence>
<dbReference type="Proteomes" id="UP001286456">
    <property type="component" value="Unassembled WGS sequence"/>
</dbReference>
<keyword evidence="4 10" id="KW-1133">Transmembrane helix</keyword>
<evidence type="ECO:0000256" key="8">
    <source>
        <dbReference type="ARBA" id="ARBA00035112"/>
    </source>
</evidence>
<sequence>MPSKSADDFDEPLMSGESDSTEDLEMSPGGELRTTHFPRRRGILKFQGRVPWMSLIPWTLFLGLSLWVLHQYQKRGPNNPIFPQMLYSPAQDALEYEVRKFRLGLDGDTTEFQGQPSPELDKNWSNLYDMGINLIPRGMAAKLPNKTIIFPHDEQRRYLVELDVFHQLHCLNMIRQALHPEYYKPHTPGPHPGEEDELLGHDHVDHCVDAIRQSLMCNADISVLTWRWNRKQKKNMEMGTILHTCRRFDKIQDWARKHAVYHNMDNEHREMNDPLDPDTWVDGFSG</sequence>
<dbReference type="PANTHER" id="PTHR33365">
    <property type="entry name" value="YALI0B05434P"/>
    <property type="match status" value="1"/>
</dbReference>
<protein>
    <recommendedName>
        <fullName evidence="13">Tat pathway signal sequence</fullName>
    </recommendedName>
</protein>
<comment type="caution">
    <text evidence="11">The sequence shown here is derived from an EMBL/GenBank/DDBJ whole genome shotgun (WGS) entry which is preliminary data.</text>
</comment>
<evidence type="ECO:0000256" key="9">
    <source>
        <dbReference type="SAM" id="MobiDB-lite"/>
    </source>
</evidence>
<comment type="similarity">
    <text evidence="8">Belongs to the ustYa family.</text>
</comment>
<evidence type="ECO:0000256" key="2">
    <source>
        <dbReference type="ARBA" id="ARBA00004685"/>
    </source>
</evidence>
<comment type="subcellular location">
    <subcellularLocation>
        <location evidence="1">Membrane</location>
        <topology evidence="1">Single-pass membrane protein</topology>
    </subcellularLocation>
</comment>
<feature type="region of interest" description="Disordered" evidence="9">
    <location>
        <begin position="1"/>
        <end position="34"/>
    </location>
</feature>
<dbReference type="PANTHER" id="PTHR33365:SF4">
    <property type="entry name" value="CYCLOCHLOROTINE BIOSYNTHESIS PROTEIN O"/>
    <property type="match status" value="1"/>
</dbReference>
<evidence type="ECO:0000313" key="11">
    <source>
        <dbReference type="EMBL" id="KAK3317707.1"/>
    </source>
</evidence>
<accession>A0AAE0I368</accession>
<keyword evidence="6 10" id="KW-0472">Membrane</keyword>
<reference evidence="11" key="1">
    <citation type="journal article" date="2023" name="Mol. Phylogenet. Evol.">
        <title>Genome-scale phylogeny and comparative genomics of the fungal order Sordariales.</title>
        <authorList>
            <person name="Hensen N."/>
            <person name="Bonometti L."/>
            <person name="Westerberg I."/>
            <person name="Brannstrom I.O."/>
            <person name="Guillou S."/>
            <person name="Cros-Aarteil S."/>
            <person name="Calhoun S."/>
            <person name="Haridas S."/>
            <person name="Kuo A."/>
            <person name="Mondo S."/>
            <person name="Pangilinan J."/>
            <person name="Riley R."/>
            <person name="LaButti K."/>
            <person name="Andreopoulos B."/>
            <person name="Lipzen A."/>
            <person name="Chen C."/>
            <person name="Yan M."/>
            <person name="Daum C."/>
            <person name="Ng V."/>
            <person name="Clum A."/>
            <person name="Steindorff A."/>
            <person name="Ohm R.A."/>
            <person name="Martin F."/>
            <person name="Silar P."/>
            <person name="Natvig D.O."/>
            <person name="Lalanne C."/>
            <person name="Gautier V."/>
            <person name="Ament-Velasquez S.L."/>
            <person name="Kruys A."/>
            <person name="Hutchinson M.I."/>
            <person name="Powell A.J."/>
            <person name="Barry K."/>
            <person name="Miller A.N."/>
            <person name="Grigoriev I.V."/>
            <person name="Debuchy R."/>
            <person name="Gladieux P."/>
            <person name="Hiltunen Thoren M."/>
            <person name="Johannesson H."/>
        </authorList>
    </citation>
    <scope>NUCLEOTIDE SEQUENCE</scope>
    <source>
        <strain evidence="11">SMH4131-1</strain>
    </source>
</reference>